<evidence type="ECO:0000256" key="2">
    <source>
        <dbReference type="SAM" id="MobiDB-lite"/>
    </source>
</evidence>
<feature type="region of interest" description="Disordered" evidence="2">
    <location>
        <begin position="19"/>
        <end position="39"/>
    </location>
</feature>
<keyword evidence="4" id="KW-1185">Reference proteome</keyword>
<reference evidence="3" key="2">
    <citation type="submission" date="2023-06" db="EMBL/GenBank/DDBJ databases">
        <authorList>
            <consortium name="Lawrence Berkeley National Laboratory"/>
            <person name="Haridas S."/>
            <person name="Hensen N."/>
            <person name="Bonometti L."/>
            <person name="Westerberg I."/>
            <person name="Brannstrom I.O."/>
            <person name="Guillou S."/>
            <person name="Cros-Aarteil S."/>
            <person name="Calhoun S."/>
            <person name="Kuo A."/>
            <person name="Mondo S."/>
            <person name="Pangilinan J."/>
            <person name="Riley R."/>
            <person name="Labutti K."/>
            <person name="Andreopoulos B."/>
            <person name="Lipzen A."/>
            <person name="Chen C."/>
            <person name="Yanf M."/>
            <person name="Daum C."/>
            <person name="Ng V."/>
            <person name="Clum A."/>
            <person name="Steindorff A."/>
            <person name="Ohm R."/>
            <person name="Martin F."/>
            <person name="Silar P."/>
            <person name="Natvig D."/>
            <person name="Lalanne C."/>
            <person name="Gautier V."/>
            <person name="Ament-Velasquez S.L."/>
            <person name="Kruys A."/>
            <person name="Hutchinson M.I."/>
            <person name="Powell A.J."/>
            <person name="Barry K."/>
            <person name="Miller A.N."/>
            <person name="Grigoriev I.V."/>
            <person name="Debuchy R."/>
            <person name="Gladieux P."/>
            <person name="Thoren M.H."/>
            <person name="Johannesson H."/>
        </authorList>
    </citation>
    <scope>NUCLEOTIDE SEQUENCE</scope>
    <source>
        <strain evidence="3">CBS 958.72</strain>
    </source>
</reference>
<protein>
    <submittedName>
        <fullName evidence="3">Uncharacterized protein</fullName>
    </submittedName>
</protein>
<evidence type="ECO:0000256" key="1">
    <source>
        <dbReference type="SAM" id="Coils"/>
    </source>
</evidence>
<keyword evidence="1" id="KW-0175">Coiled coil</keyword>
<evidence type="ECO:0000313" key="3">
    <source>
        <dbReference type="EMBL" id="KAK3370883.1"/>
    </source>
</evidence>
<proteinExistence type="predicted"/>
<dbReference type="AlphaFoldDB" id="A0AAE0K6A9"/>
<feature type="coiled-coil region" evidence="1">
    <location>
        <begin position="138"/>
        <end position="190"/>
    </location>
</feature>
<gene>
    <name evidence="3" type="ORF">B0T24DRAFT_627279</name>
</gene>
<name>A0AAE0K6A9_9PEZI</name>
<dbReference type="Proteomes" id="UP001287356">
    <property type="component" value="Unassembled WGS sequence"/>
</dbReference>
<dbReference type="EMBL" id="JAULSN010000005">
    <property type="protein sequence ID" value="KAK3370883.1"/>
    <property type="molecule type" value="Genomic_DNA"/>
</dbReference>
<accession>A0AAE0K6A9</accession>
<reference evidence="3" key="1">
    <citation type="journal article" date="2023" name="Mol. Phylogenet. Evol.">
        <title>Genome-scale phylogeny and comparative genomics of the fungal order Sordariales.</title>
        <authorList>
            <person name="Hensen N."/>
            <person name="Bonometti L."/>
            <person name="Westerberg I."/>
            <person name="Brannstrom I.O."/>
            <person name="Guillou S."/>
            <person name="Cros-Aarteil S."/>
            <person name="Calhoun S."/>
            <person name="Haridas S."/>
            <person name="Kuo A."/>
            <person name="Mondo S."/>
            <person name="Pangilinan J."/>
            <person name="Riley R."/>
            <person name="LaButti K."/>
            <person name="Andreopoulos B."/>
            <person name="Lipzen A."/>
            <person name="Chen C."/>
            <person name="Yan M."/>
            <person name="Daum C."/>
            <person name="Ng V."/>
            <person name="Clum A."/>
            <person name="Steindorff A."/>
            <person name="Ohm R.A."/>
            <person name="Martin F."/>
            <person name="Silar P."/>
            <person name="Natvig D.O."/>
            <person name="Lalanne C."/>
            <person name="Gautier V."/>
            <person name="Ament-Velasquez S.L."/>
            <person name="Kruys A."/>
            <person name="Hutchinson M.I."/>
            <person name="Powell A.J."/>
            <person name="Barry K."/>
            <person name="Miller A.N."/>
            <person name="Grigoriev I.V."/>
            <person name="Debuchy R."/>
            <person name="Gladieux P."/>
            <person name="Hiltunen Thoren M."/>
            <person name="Johannesson H."/>
        </authorList>
    </citation>
    <scope>NUCLEOTIDE SEQUENCE</scope>
    <source>
        <strain evidence="3">CBS 958.72</strain>
    </source>
</reference>
<comment type="caution">
    <text evidence="3">The sequence shown here is derived from an EMBL/GenBank/DDBJ whole genome shotgun (WGS) entry which is preliminary data.</text>
</comment>
<sequence>MRLRPRFAHIRGDLRAAFGGGPAKMPQPQETFRRPDKIPINANPGTVTISMDNPTRQQGQDPRVIKHTNIHGIAFGQDGADAAISGVTRLEIKQNGRSAMVPPTRPDDPSTSLREEDYINVLKREVELRKPRYTGHHAEEAEQAAEALVREQEKLIHRAETRNDALVQELERLQAENKGLKADLDDARSHIFSLQPYRKDLTPDEVGREYDDLVNGITDWVTRFAESVLEHPKKMEEVLAAARKRSPEIQSLRKWLQTHADLMHGSLFPETDIDIIIAIIMRYLEVHIFRKILCGVVPGFVEVLSSVETSMQNNVEPKRDLFAMRTWRAEALNAVVCSPEYQKGRADRIRELTLNLASTFKIFSKDFQKFCVIWQDTVIKPAVTLHEKMATSTNHFYTDLNTYMMWNPHHELAQNPNFLDDLHKLRCENILQHRKTFNIAKLNPEPTREQLSTELTNVMAVVPALYMRQVGKSDIIKEPRLIRPQQMLVAWGGQEAREKFVANKERTLMNGVLYPKEKDRAHEGGWLGWN</sequence>
<evidence type="ECO:0000313" key="4">
    <source>
        <dbReference type="Proteomes" id="UP001287356"/>
    </source>
</evidence>
<organism evidence="3 4">
    <name type="scientific">Lasiosphaeria ovina</name>
    <dbReference type="NCBI Taxonomy" id="92902"/>
    <lineage>
        <taxon>Eukaryota</taxon>
        <taxon>Fungi</taxon>
        <taxon>Dikarya</taxon>
        <taxon>Ascomycota</taxon>
        <taxon>Pezizomycotina</taxon>
        <taxon>Sordariomycetes</taxon>
        <taxon>Sordariomycetidae</taxon>
        <taxon>Sordariales</taxon>
        <taxon>Lasiosphaeriaceae</taxon>
        <taxon>Lasiosphaeria</taxon>
    </lineage>
</organism>